<evidence type="ECO:0000313" key="3">
    <source>
        <dbReference type="Proteomes" id="UP001501251"/>
    </source>
</evidence>
<evidence type="ECO:0000313" key="2">
    <source>
        <dbReference type="EMBL" id="GAA4181685.1"/>
    </source>
</evidence>
<accession>A0ABP8ACF6</accession>
<sequence>MVMIVSMRRVAQHGGVAFALGLAVLGAVVLMHLALCVVVPAHRGHLHAPGHLPPAIPDSGVIAADVGRLTLIGAEVPTDHVPCPAPPPAEEDHHLCGAAAGVQITGARAPVPTGPVIGDPVAAEDASAPAPPPARHRARPVRPPPGAALLLLKSVSRI</sequence>
<organism evidence="2 3">
    <name type="scientific">Streptosporangium oxazolinicum</name>
    <dbReference type="NCBI Taxonomy" id="909287"/>
    <lineage>
        <taxon>Bacteria</taxon>
        <taxon>Bacillati</taxon>
        <taxon>Actinomycetota</taxon>
        <taxon>Actinomycetes</taxon>
        <taxon>Streptosporangiales</taxon>
        <taxon>Streptosporangiaceae</taxon>
        <taxon>Streptosporangium</taxon>
    </lineage>
</organism>
<reference evidence="3" key="1">
    <citation type="journal article" date="2019" name="Int. J. Syst. Evol. Microbiol.">
        <title>The Global Catalogue of Microorganisms (GCM) 10K type strain sequencing project: providing services to taxonomists for standard genome sequencing and annotation.</title>
        <authorList>
            <consortium name="The Broad Institute Genomics Platform"/>
            <consortium name="The Broad Institute Genome Sequencing Center for Infectious Disease"/>
            <person name="Wu L."/>
            <person name="Ma J."/>
        </authorList>
    </citation>
    <scope>NUCLEOTIDE SEQUENCE [LARGE SCALE GENOMIC DNA]</scope>
    <source>
        <strain evidence="3">JCM 17388</strain>
    </source>
</reference>
<name>A0ABP8ACF6_9ACTN</name>
<dbReference type="Proteomes" id="UP001501251">
    <property type="component" value="Unassembled WGS sequence"/>
</dbReference>
<evidence type="ECO:0000256" key="1">
    <source>
        <dbReference type="SAM" id="MobiDB-lite"/>
    </source>
</evidence>
<gene>
    <name evidence="2" type="ORF">GCM10022252_06460</name>
</gene>
<keyword evidence="3" id="KW-1185">Reference proteome</keyword>
<protein>
    <recommendedName>
        <fullName evidence="4">Secreted protein</fullName>
    </recommendedName>
</protein>
<feature type="region of interest" description="Disordered" evidence="1">
    <location>
        <begin position="113"/>
        <end position="144"/>
    </location>
</feature>
<evidence type="ECO:0008006" key="4">
    <source>
        <dbReference type="Google" id="ProtNLM"/>
    </source>
</evidence>
<dbReference type="EMBL" id="BAABAQ010000001">
    <property type="protein sequence ID" value="GAA4181685.1"/>
    <property type="molecule type" value="Genomic_DNA"/>
</dbReference>
<comment type="caution">
    <text evidence="2">The sequence shown here is derived from an EMBL/GenBank/DDBJ whole genome shotgun (WGS) entry which is preliminary data.</text>
</comment>
<proteinExistence type="predicted"/>